<dbReference type="EMBL" id="AYKW01000030">
    <property type="protein sequence ID" value="PIL28007.1"/>
    <property type="molecule type" value="Genomic_DNA"/>
</dbReference>
<comment type="caution">
    <text evidence="2">The sequence shown here is derived from an EMBL/GenBank/DDBJ whole genome shotgun (WGS) entry which is preliminary data.</text>
</comment>
<proteinExistence type="predicted"/>
<keyword evidence="3" id="KW-1185">Reference proteome</keyword>
<accession>A0A2G8S2P2</accession>
<feature type="region of interest" description="Disordered" evidence="1">
    <location>
        <begin position="121"/>
        <end position="156"/>
    </location>
</feature>
<protein>
    <submittedName>
        <fullName evidence="2">Uncharacterized protein</fullName>
    </submittedName>
</protein>
<organism evidence="2 3">
    <name type="scientific">Ganoderma sinense ZZ0214-1</name>
    <dbReference type="NCBI Taxonomy" id="1077348"/>
    <lineage>
        <taxon>Eukaryota</taxon>
        <taxon>Fungi</taxon>
        <taxon>Dikarya</taxon>
        <taxon>Basidiomycota</taxon>
        <taxon>Agaricomycotina</taxon>
        <taxon>Agaricomycetes</taxon>
        <taxon>Polyporales</taxon>
        <taxon>Polyporaceae</taxon>
        <taxon>Ganoderma</taxon>
    </lineage>
</organism>
<dbReference type="AlphaFoldDB" id="A0A2G8S2P2"/>
<evidence type="ECO:0000313" key="3">
    <source>
        <dbReference type="Proteomes" id="UP000230002"/>
    </source>
</evidence>
<name>A0A2G8S2P2_9APHY</name>
<reference evidence="2 3" key="1">
    <citation type="journal article" date="2015" name="Sci. Rep.">
        <title>Chromosome-level genome map provides insights into diverse defense mechanisms in the medicinal fungus Ganoderma sinense.</title>
        <authorList>
            <person name="Zhu Y."/>
            <person name="Xu J."/>
            <person name="Sun C."/>
            <person name="Zhou S."/>
            <person name="Xu H."/>
            <person name="Nelson D.R."/>
            <person name="Qian J."/>
            <person name="Song J."/>
            <person name="Luo H."/>
            <person name="Xiang L."/>
            <person name="Li Y."/>
            <person name="Xu Z."/>
            <person name="Ji A."/>
            <person name="Wang L."/>
            <person name="Lu S."/>
            <person name="Hayward A."/>
            <person name="Sun W."/>
            <person name="Li X."/>
            <person name="Schwartz D.C."/>
            <person name="Wang Y."/>
            <person name="Chen S."/>
        </authorList>
    </citation>
    <scope>NUCLEOTIDE SEQUENCE [LARGE SCALE GENOMIC DNA]</scope>
    <source>
        <strain evidence="2 3">ZZ0214-1</strain>
    </source>
</reference>
<sequence>MAFDPVHGSTRLAIAPCRSPVGLSVVDVETGCVLAQMEGQLGKNMVMHDFLFSPDGTLVLGVCSIYDGGVCLWEAATGIRLFMFPQYVDDFRKAWFSPCGRDGSGGCTGLEIRLYTYSETMPSRSSNNGKAKIRRRNRRVSEEGTRAATVADTAVQ</sequence>
<dbReference type="Gene3D" id="2.130.10.10">
    <property type="entry name" value="YVTN repeat-like/Quinoprotein amine dehydrogenase"/>
    <property type="match status" value="1"/>
</dbReference>
<evidence type="ECO:0000313" key="2">
    <source>
        <dbReference type="EMBL" id="PIL28007.1"/>
    </source>
</evidence>
<gene>
    <name evidence="2" type="ORF">GSI_09858</name>
</gene>
<dbReference type="SUPFAM" id="SSF82171">
    <property type="entry name" value="DPP6 N-terminal domain-like"/>
    <property type="match status" value="1"/>
</dbReference>
<evidence type="ECO:0000256" key="1">
    <source>
        <dbReference type="SAM" id="MobiDB-lite"/>
    </source>
</evidence>
<dbReference type="InterPro" id="IPR015943">
    <property type="entry name" value="WD40/YVTN_repeat-like_dom_sf"/>
</dbReference>
<dbReference type="Proteomes" id="UP000230002">
    <property type="component" value="Unassembled WGS sequence"/>
</dbReference>